<name>A0ABT0GRD7_9HYPH</name>
<dbReference type="Proteomes" id="UP001431221">
    <property type="component" value="Unassembled WGS sequence"/>
</dbReference>
<protein>
    <submittedName>
        <fullName evidence="1">Uncharacterized protein</fullName>
    </submittedName>
</protein>
<gene>
    <name evidence="1" type="ORF">M0H32_07550</name>
</gene>
<dbReference type="EMBL" id="JALNMJ010000004">
    <property type="protein sequence ID" value="MCK7612008.1"/>
    <property type="molecule type" value="Genomic_DNA"/>
</dbReference>
<sequence length="284" mass="31530">MAGKADILKHMRPEHVGVFLAAARLYNVAILVRRTNTASLQHIGEPYASPKRLDCKAKTADFDVVPRGCRVPEAQRGCIAGLVVDPGMVGERAYTDGKYAKAMEAWRAFSSQLRPEMSTYEKQKQMTYIPGGGLYFLERNPDDPYYGCVKFSSSSLITAGKCIHGDFDLYGIVDMAAPADIVRVKEDRLGQTHARSPKFFDVQNFVNGRIGVTMVLHGSQETYASRHEDDDLDVFFPNGRVDYAGPSAAKITEFYQKEFPGRTLFRKDDPAQQVKGRYVSPGAA</sequence>
<organism evidence="1 2">
    <name type="scientific">Roseibium sediminicola</name>
    <dbReference type="NCBI Taxonomy" id="2933272"/>
    <lineage>
        <taxon>Bacteria</taxon>
        <taxon>Pseudomonadati</taxon>
        <taxon>Pseudomonadota</taxon>
        <taxon>Alphaproteobacteria</taxon>
        <taxon>Hyphomicrobiales</taxon>
        <taxon>Stappiaceae</taxon>
        <taxon>Roseibium</taxon>
    </lineage>
</organism>
<evidence type="ECO:0000313" key="2">
    <source>
        <dbReference type="Proteomes" id="UP001431221"/>
    </source>
</evidence>
<evidence type="ECO:0000313" key="1">
    <source>
        <dbReference type="EMBL" id="MCK7612008.1"/>
    </source>
</evidence>
<keyword evidence="2" id="KW-1185">Reference proteome</keyword>
<proteinExistence type="predicted"/>
<dbReference type="RefSeq" id="WP_248152799.1">
    <property type="nucleotide sequence ID" value="NZ_JALNMJ010000004.1"/>
</dbReference>
<accession>A0ABT0GRD7</accession>
<comment type="caution">
    <text evidence="1">The sequence shown here is derived from an EMBL/GenBank/DDBJ whole genome shotgun (WGS) entry which is preliminary data.</text>
</comment>
<reference evidence="1" key="1">
    <citation type="submission" date="2022-04" db="EMBL/GenBank/DDBJ databases">
        <title>Roseibium sp. CAU 1639 isolated from mud.</title>
        <authorList>
            <person name="Kim W."/>
        </authorList>
    </citation>
    <scope>NUCLEOTIDE SEQUENCE</scope>
    <source>
        <strain evidence="1">CAU 1639</strain>
    </source>
</reference>